<reference evidence="1" key="1">
    <citation type="submission" date="2022-11" db="EMBL/GenBank/DDBJ databases">
        <authorList>
            <person name="Morgan W.R."/>
            <person name="Tartar A."/>
        </authorList>
    </citation>
    <scope>NUCLEOTIDE SEQUENCE</scope>
    <source>
        <strain evidence="1">ARSEF 373</strain>
    </source>
</reference>
<protein>
    <submittedName>
        <fullName evidence="1">Uncharacterized protein</fullName>
    </submittedName>
</protein>
<dbReference type="AlphaFoldDB" id="A0AAV2ZIE4"/>
<name>A0AAV2ZIE4_9STRA</name>
<gene>
    <name evidence="1" type="ORF">N0F65_007391</name>
</gene>
<keyword evidence="2" id="KW-1185">Reference proteome</keyword>
<dbReference type="Proteomes" id="UP001146120">
    <property type="component" value="Unassembled WGS sequence"/>
</dbReference>
<evidence type="ECO:0000313" key="2">
    <source>
        <dbReference type="Proteomes" id="UP001146120"/>
    </source>
</evidence>
<evidence type="ECO:0000313" key="1">
    <source>
        <dbReference type="EMBL" id="DBA05229.1"/>
    </source>
</evidence>
<sequence length="238" mass="27663">MCNFVKANGEQCKLAPRKERCGKHPIIIDQENIVVESNIVEEMPPQTNTPVASEVVHTLTTSVIKPIEASNAVSDDSDDSDISPVIADSAVYKEEDIKPDQDAYKDGDRYCYYIQQGNRTLIHYYCKSKQMMMNIPKLINEYDVVNHCLASEKYDKRLLELCSLFPKSWFQNPSNLWMLAGHMATRPHVDIHCMMRTYACLLKTNLTTFDYTYSAWKAKYEPKQEKKEKKMMRKMRKR</sequence>
<dbReference type="EMBL" id="DAKRPA010000001">
    <property type="protein sequence ID" value="DBA05229.1"/>
    <property type="molecule type" value="Genomic_DNA"/>
</dbReference>
<proteinExistence type="predicted"/>
<reference evidence="1" key="2">
    <citation type="journal article" date="2023" name="Microbiol Resour">
        <title>Decontamination and Annotation of the Draft Genome Sequence of the Oomycete Lagenidium giganteum ARSEF 373.</title>
        <authorList>
            <person name="Morgan W.R."/>
            <person name="Tartar A."/>
        </authorList>
    </citation>
    <scope>NUCLEOTIDE SEQUENCE</scope>
    <source>
        <strain evidence="1">ARSEF 373</strain>
    </source>
</reference>
<comment type="caution">
    <text evidence="1">The sequence shown here is derived from an EMBL/GenBank/DDBJ whole genome shotgun (WGS) entry which is preliminary data.</text>
</comment>
<organism evidence="1 2">
    <name type="scientific">Lagenidium giganteum</name>
    <dbReference type="NCBI Taxonomy" id="4803"/>
    <lineage>
        <taxon>Eukaryota</taxon>
        <taxon>Sar</taxon>
        <taxon>Stramenopiles</taxon>
        <taxon>Oomycota</taxon>
        <taxon>Peronosporomycetes</taxon>
        <taxon>Pythiales</taxon>
        <taxon>Pythiaceae</taxon>
    </lineage>
</organism>
<accession>A0AAV2ZIE4</accession>